<comment type="similarity">
    <text evidence="1">Belongs to the UPF0311 family.</text>
</comment>
<dbReference type="EMBL" id="BNAV01000002">
    <property type="protein sequence ID" value="GHF45591.1"/>
    <property type="molecule type" value="Genomic_DNA"/>
</dbReference>
<dbReference type="InterPro" id="IPR020915">
    <property type="entry name" value="UPF0311"/>
</dbReference>
<dbReference type="PANTHER" id="PTHR37315:SF1">
    <property type="entry name" value="UPF0311 PROTEIN BLR7842"/>
    <property type="match status" value="1"/>
</dbReference>
<evidence type="ECO:0000313" key="2">
    <source>
        <dbReference type="EMBL" id="GHF45591.1"/>
    </source>
</evidence>
<name>A0A8H9IVN4_9PSEU</name>
<organism evidence="2 3">
    <name type="scientific">Amycolatopsis bartoniae</name>
    <dbReference type="NCBI Taxonomy" id="941986"/>
    <lineage>
        <taxon>Bacteria</taxon>
        <taxon>Bacillati</taxon>
        <taxon>Actinomycetota</taxon>
        <taxon>Actinomycetes</taxon>
        <taxon>Pseudonocardiales</taxon>
        <taxon>Pseudonocardiaceae</taxon>
        <taxon>Amycolatopsis</taxon>
    </lineage>
</organism>
<reference evidence="2" key="1">
    <citation type="journal article" date="2014" name="Int. J. Syst. Evol. Microbiol.">
        <title>Complete genome sequence of Corynebacterium casei LMG S-19264T (=DSM 44701T), isolated from a smear-ripened cheese.</title>
        <authorList>
            <consortium name="US DOE Joint Genome Institute (JGI-PGF)"/>
            <person name="Walter F."/>
            <person name="Albersmeier A."/>
            <person name="Kalinowski J."/>
            <person name="Ruckert C."/>
        </authorList>
    </citation>
    <scope>NUCLEOTIDE SEQUENCE</scope>
    <source>
        <strain evidence="2">CGMCC 4.7679</strain>
    </source>
</reference>
<proteinExistence type="inferred from homology"/>
<dbReference type="HAMAP" id="MF_00775">
    <property type="entry name" value="UPF0311"/>
    <property type="match status" value="1"/>
</dbReference>
<sequence>MCVPPPRAGGSRRGGPLFPAPALEYVATVVVELGAPLDFGETPDGHHRVVPITGGTVDGPELSGAVQPGGADWQRVLPDGTTLVEARYTLELETTEPARLVAVTSTGLRTGPPDVLAALARDEEVDVATYYFRLCIRATTANATHGWLNTSLLVATAERTALQVRYDMHRMS</sequence>
<evidence type="ECO:0000313" key="3">
    <source>
        <dbReference type="Proteomes" id="UP000658656"/>
    </source>
</evidence>
<dbReference type="Gene3D" id="2.40.160.20">
    <property type="match status" value="1"/>
</dbReference>
<dbReference type="RefSeq" id="WP_145934096.1">
    <property type="nucleotide sequence ID" value="NZ_BNAV01000002.1"/>
</dbReference>
<protein>
    <recommendedName>
        <fullName evidence="1">UPF0311 protein GCM10017566_18300</fullName>
    </recommendedName>
</protein>
<dbReference type="PANTHER" id="PTHR37315">
    <property type="entry name" value="UPF0311 PROTEIN BLR7842"/>
    <property type="match status" value="1"/>
</dbReference>
<comment type="caution">
    <text evidence="2">The sequence shown here is derived from an EMBL/GenBank/DDBJ whole genome shotgun (WGS) entry which is preliminary data.</text>
</comment>
<reference evidence="2" key="2">
    <citation type="submission" date="2020-09" db="EMBL/GenBank/DDBJ databases">
        <authorList>
            <person name="Sun Q."/>
            <person name="Zhou Y."/>
        </authorList>
    </citation>
    <scope>NUCLEOTIDE SEQUENCE</scope>
    <source>
        <strain evidence="2">CGMCC 4.7679</strain>
    </source>
</reference>
<gene>
    <name evidence="2" type="ORF">GCM10017566_18300</name>
</gene>
<keyword evidence="3" id="KW-1185">Reference proteome</keyword>
<dbReference type="AlphaFoldDB" id="A0A8H9IVN4"/>
<dbReference type="OrthoDB" id="3368702at2"/>
<dbReference type="Proteomes" id="UP000658656">
    <property type="component" value="Unassembled WGS sequence"/>
</dbReference>
<evidence type="ECO:0000256" key="1">
    <source>
        <dbReference type="HAMAP-Rule" id="MF_00775"/>
    </source>
</evidence>
<accession>A0A8H9IVN4</accession>
<dbReference type="Pfam" id="PF11578">
    <property type="entry name" value="DUF3237"/>
    <property type="match status" value="1"/>
</dbReference>